<dbReference type="InParanoid" id="A0A4Q1BSC5"/>
<feature type="region of interest" description="Disordered" evidence="1">
    <location>
        <begin position="169"/>
        <end position="271"/>
    </location>
</feature>
<dbReference type="PANTHER" id="PTHR34693">
    <property type="entry name" value="PROTEIN PAR32"/>
    <property type="match status" value="1"/>
</dbReference>
<dbReference type="InterPro" id="IPR053203">
    <property type="entry name" value="Cisplatin_resist-associated"/>
</dbReference>
<accession>A0A4Q1BSC5</accession>
<evidence type="ECO:0000256" key="1">
    <source>
        <dbReference type="SAM" id="MobiDB-lite"/>
    </source>
</evidence>
<feature type="compositionally biased region" description="Basic and acidic residues" evidence="1">
    <location>
        <begin position="33"/>
        <end position="58"/>
    </location>
</feature>
<reference evidence="2 3" key="1">
    <citation type="submission" date="2016-06" db="EMBL/GenBank/DDBJ databases">
        <title>Evolution of pathogenesis and genome organization in the Tremellales.</title>
        <authorList>
            <person name="Cuomo C."/>
            <person name="Litvintseva A."/>
            <person name="Heitman J."/>
            <person name="Chen Y."/>
            <person name="Sun S."/>
            <person name="Springer D."/>
            <person name="Dromer F."/>
            <person name="Young S."/>
            <person name="Zeng Q."/>
            <person name="Chapman S."/>
            <person name="Gujja S."/>
            <person name="Saif S."/>
            <person name="Birren B."/>
        </authorList>
    </citation>
    <scope>NUCLEOTIDE SEQUENCE [LARGE SCALE GENOMIC DNA]</scope>
    <source>
        <strain evidence="2 3">ATCC 28783</strain>
    </source>
</reference>
<protein>
    <submittedName>
        <fullName evidence="2">Uncharacterized protein</fullName>
    </submittedName>
</protein>
<feature type="compositionally biased region" description="Basic and acidic residues" evidence="1">
    <location>
        <begin position="124"/>
        <end position="133"/>
    </location>
</feature>
<feature type="compositionally biased region" description="Basic and acidic residues" evidence="1">
    <location>
        <begin position="1"/>
        <end position="11"/>
    </location>
</feature>
<dbReference type="InterPro" id="IPR022024">
    <property type="entry name" value="DUF3602"/>
</dbReference>
<feature type="compositionally biased region" description="Basic and acidic residues" evidence="1">
    <location>
        <begin position="202"/>
        <end position="218"/>
    </location>
</feature>
<feature type="region of interest" description="Disordered" evidence="1">
    <location>
        <begin position="101"/>
        <end position="157"/>
    </location>
</feature>
<dbReference type="Proteomes" id="UP000289152">
    <property type="component" value="Unassembled WGS sequence"/>
</dbReference>
<gene>
    <name evidence="2" type="ORF">M231_01781</name>
</gene>
<evidence type="ECO:0000313" key="2">
    <source>
        <dbReference type="EMBL" id="RXK40933.1"/>
    </source>
</evidence>
<feature type="compositionally biased region" description="Basic and acidic residues" evidence="1">
    <location>
        <begin position="233"/>
        <end position="245"/>
    </location>
</feature>
<feature type="region of interest" description="Disordered" evidence="1">
    <location>
        <begin position="1"/>
        <end position="85"/>
    </location>
</feature>
<dbReference type="VEuPathDB" id="FungiDB:TREMEDRAFT_67592"/>
<name>A0A4Q1BSC5_TREME</name>
<feature type="compositionally biased region" description="Basic and acidic residues" evidence="1">
    <location>
        <begin position="260"/>
        <end position="271"/>
    </location>
</feature>
<dbReference type="OMA" id="VILHQHH"/>
<dbReference type="OrthoDB" id="2537432at2759"/>
<dbReference type="Pfam" id="PF12223">
    <property type="entry name" value="DUF3602"/>
    <property type="match status" value="3"/>
</dbReference>
<dbReference type="AlphaFoldDB" id="A0A4Q1BSC5"/>
<dbReference type="STRING" id="5217.A0A4Q1BSC5"/>
<proteinExistence type="predicted"/>
<sequence length="271" mass="29101">MPGQDSEDRGRQPIVSTGRGGVGNLVRSASRGIDPEVKPGYERGREITPSEHPVDHVTHAGRGGAGNIRSPSREPGVRNAEADETAYENKLVAEVRGRQIDEPFSTGRGGVGNISRSKSRSRSAVREHHEVSHGRGGFGNISEEDQALEGGKEKEKDGLEGEVVVKHHHAEENKPHTFGKGGAGNLIPHEPHETVDPSTLNAEEREAHAKIHAQEHGHFTPTGRGGAGNFHPVDGHEERGRDAHKGGLLGKIGRSLSRATGREKSSERARD</sequence>
<keyword evidence="3" id="KW-1185">Reference proteome</keyword>
<comment type="caution">
    <text evidence="2">The sequence shown here is derived from an EMBL/GenBank/DDBJ whole genome shotgun (WGS) entry which is preliminary data.</text>
</comment>
<evidence type="ECO:0000313" key="3">
    <source>
        <dbReference type="Proteomes" id="UP000289152"/>
    </source>
</evidence>
<dbReference type="EMBL" id="SDIL01000013">
    <property type="protein sequence ID" value="RXK40933.1"/>
    <property type="molecule type" value="Genomic_DNA"/>
</dbReference>
<dbReference type="PANTHER" id="PTHR34693:SF1">
    <property type="entry name" value="PROTEIN PAR32"/>
    <property type="match status" value="1"/>
</dbReference>
<organism evidence="2 3">
    <name type="scientific">Tremella mesenterica</name>
    <name type="common">Jelly fungus</name>
    <dbReference type="NCBI Taxonomy" id="5217"/>
    <lineage>
        <taxon>Eukaryota</taxon>
        <taxon>Fungi</taxon>
        <taxon>Dikarya</taxon>
        <taxon>Basidiomycota</taxon>
        <taxon>Agaricomycotina</taxon>
        <taxon>Tremellomycetes</taxon>
        <taxon>Tremellales</taxon>
        <taxon>Tremellaceae</taxon>
        <taxon>Tremella</taxon>
    </lineage>
</organism>